<keyword evidence="8" id="KW-1185">Reference proteome</keyword>
<feature type="domain" description="Alcohol dehydrogenase iron-type/glycerol dehydrogenase GldA" evidence="5">
    <location>
        <begin position="10"/>
        <end position="180"/>
    </location>
</feature>
<reference evidence="7" key="1">
    <citation type="submission" date="2022-04" db="EMBL/GenBank/DDBJ databases">
        <title>Desulfatitalea alkaliphila sp. nov., a novel anaerobic sulfate-reducing bacterium isolated from terrestrial mud volcano, Taman Peninsula, Russia.</title>
        <authorList>
            <person name="Khomyakova M.A."/>
            <person name="Merkel A.Y."/>
            <person name="Slobodkin A.I."/>
        </authorList>
    </citation>
    <scope>NUCLEOTIDE SEQUENCE</scope>
    <source>
        <strain evidence="7">M08but</strain>
    </source>
</reference>
<dbReference type="Pfam" id="PF25137">
    <property type="entry name" value="ADH_Fe_C"/>
    <property type="match status" value="1"/>
</dbReference>
<dbReference type="InterPro" id="IPR018211">
    <property type="entry name" value="ADH_Fe_CS"/>
</dbReference>
<name>A0AA41UM56_9BACT</name>
<comment type="caution">
    <text evidence="7">The sequence shown here is derived from an EMBL/GenBank/DDBJ whole genome shotgun (WGS) entry which is preliminary data.</text>
</comment>
<dbReference type="Pfam" id="PF00465">
    <property type="entry name" value="Fe-ADH"/>
    <property type="match status" value="1"/>
</dbReference>
<keyword evidence="3" id="KW-0560">Oxidoreductase</keyword>
<evidence type="ECO:0000259" key="5">
    <source>
        <dbReference type="Pfam" id="PF00465"/>
    </source>
</evidence>
<evidence type="ECO:0000256" key="3">
    <source>
        <dbReference type="ARBA" id="ARBA00023002"/>
    </source>
</evidence>
<comment type="similarity">
    <text evidence="2">Belongs to the iron-containing alcohol dehydrogenase family.</text>
</comment>
<dbReference type="InterPro" id="IPR056798">
    <property type="entry name" value="ADH_Fe_C"/>
</dbReference>
<evidence type="ECO:0000256" key="4">
    <source>
        <dbReference type="ARBA" id="ARBA00023027"/>
    </source>
</evidence>
<dbReference type="FunFam" id="3.40.50.1970:FF:000003">
    <property type="entry name" value="Alcohol dehydrogenase, iron-containing"/>
    <property type="match status" value="1"/>
</dbReference>
<dbReference type="PROSITE" id="PS00913">
    <property type="entry name" value="ADH_IRON_1"/>
    <property type="match status" value="1"/>
</dbReference>
<organism evidence="7 8">
    <name type="scientific">Desulfatitalea alkaliphila</name>
    <dbReference type="NCBI Taxonomy" id="2929485"/>
    <lineage>
        <taxon>Bacteria</taxon>
        <taxon>Pseudomonadati</taxon>
        <taxon>Thermodesulfobacteriota</taxon>
        <taxon>Desulfobacteria</taxon>
        <taxon>Desulfobacterales</taxon>
        <taxon>Desulfosarcinaceae</taxon>
        <taxon>Desulfatitalea</taxon>
    </lineage>
</organism>
<dbReference type="PANTHER" id="PTHR11496">
    <property type="entry name" value="ALCOHOL DEHYDROGENASE"/>
    <property type="match status" value="1"/>
</dbReference>
<dbReference type="SUPFAM" id="SSF56796">
    <property type="entry name" value="Dehydroquinate synthase-like"/>
    <property type="match status" value="1"/>
</dbReference>
<evidence type="ECO:0000256" key="2">
    <source>
        <dbReference type="ARBA" id="ARBA00007358"/>
    </source>
</evidence>
<dbReference type="AlphaFoldDB" id="A0AA41UM56"/>
<comment type="cofactor">
    <cofactor evidence="1">
        <name>Fe cation</name>
        <dbReference type="ChEBI" id="CHEBI:24875"/>
    </cofactor>
</comment>
<proteinExistence type="inferred from homology"/>
<evidence type="ECO:0000259" key="6">
    <source>
        <dbReference type="Pfam" id="PF25137"/>
    </source>
</evidence>
<dbReference type="EMBL" id="JALJRB010000023">
    <property type="protein sequence ID" value="MCJ8502276.1"/>
    <property type="molecule type" value="Genomic_DNA"/>
</dbReference>
<dbReference type="GO" id="GO:0046872">
    <property type="term" value="F:metal ion binding"/>
    <property type="evidence" value="ECO:0007669"/>
    <property type="project" value="InterPro"/>
</dbReference>
<keyword evidence="4" id="KW-0520">NAD</keyword>
<evidence type="ECO:0000256" key="1">
    <source>
        <dbReference type="ARBA" id="ARBA00001962"/>
    </source>
</evidence>
<accession>A0AA41UM56</accession>
<evidence type="ECO:0000313" key="7">
    <source>
        <dbReference type="EMBL" id="MCJ8502276.1"/>
    </source>
</evidence>
<dbReference type="PANTHER" id="PTHR11496:SF102">
    <property type="entry name" value="ALCOHOL DEHYDROGENASE 4"/>
    <property type="match status" value="1"/>
</dbReference>
<dbReference type="Proteomes" id="UP001165427">
    <property type="component" value="Unassembled WGS sequence"/>
</dbReference>
<sequence length="392" mass="40431">MSNTYRFHCPVKVVAGAKALDKLAGEFKQLGAKRPLLVTDPGVAGAGLLDLVKAAFADADATIGAVYDQVPPDSPVGTVHEIVALYKQNQCDALLAVGGGSAIDTAKGVKIKLADETVDLMNFKAVLRMVKPTCPLIVVPTTAGTGSEVTSAAVIADPDKGIKLSLISPAMPPSTAVIDPRMTATLPPRLTASTGLDALTHAIESCIGIQKNPVSDAMATAAIGLIAGNLVEAVQNGHNLEARMAMANAATMAGIAFSNSMVTMVHALGHSVGAVSHVPHGDAMAICLPGALEFNLDTVGTEIGELLLPMAGAAVYARTPPEQRGQRFVGMVRDLLQALNRLCGLPITLSAAGVQADQLPAIAALAVKDGTAYYNRKKFTAEEALGVLEQMM</sequence>
<dbReference type="InterPro" id="IPR039697">
    <property type="entry name" value="Alcohol_dehydrogenase_Fe"/>
</dbReference>
<dbReference type="Gene3D" id="1.20.1090.10">
    <property type="entry name" value="Dehydroquinate synthase-like - alpha domain"/>
    <property type="match status" value="1"/>
</dbReference>
<dbReference type="InterPro" id="IPR001670">
    <property type="entry name" value="ADH_Fe/GldA"/>
</dbReference>
<dbReference type="Gene3D" id="3.40.50.1970">
    <property type="match status" value="1"/>
</dbReference>
<feature type="domain" description="Fe-containing alcohol dehydrogenase-like C-terminal" evidence="6">
    <location>
        <begin position="191"/>
        <end position="391"/>
    </location>
</feature>
<protein>
    <submittedName>
        <fullName evidence="7">Iron-containing alcohol dehydrogenase</fullName>
    </submittedName>
</protein>
<evidence type="ECO:0000313" key="8">
    <source>
        <dbReference type="Proteomes" id="UP001165427"/>
    </source>
</evidence>
<dbReference type="GO" id="GO:0004022">
    <property type="term" value="F:alcohol dehydrogenase (NAD+) activity"/>
    <property type="evidence" value="ECO:0007669"/>
    <property type="project" value="TreeGrafter"/>
</dbReference>
<dbReference type="RefSeq" id="WP_246912805.1">
    <property type="nucleotide sequence ID" value="NZ_JALJRB010000023.1"/>
</dbReference>
<gene>
    <name evidence="7" type="ORF">MRX98_16955</name>
</gene>
<dbReference type="CDD" id="cd14865">
    <property type="entry name" value="Fe-ADH-like"/>
    <property type="match status" value="1"/>
</dbReference>